<dbReference type="Proteomes" id="UP001596442">
    <property type="component" value="Unassembled WGS sequence"/>
</dbReference>
<feature type="compositionally biased region" description="Basic and acidic residues" evidence="1">
    <location>
        <begin position="116"/>
        <end position="125"/>
    </location>
</feature>
<evidence type="ECO:0000256" key="1">
    <source>
        <dbReference type="SAM" id="MobiDB-lite"/>
    </source>
</evidence>
<evidence type="ECO:0000313" key="2">
    <source>
        <dbReference type="EMBL" id="MFC6752068.1"/>
    </source>
</evidence>
<feature type="compositionally biased region" description="Basic and acidic residues" evidence="1">
    <location>
        <begin position="251"/>
        <end position="266"/>
    </location>
</feature>
<feature type="region of interest" description="Disordered" evidence="1">
    <location>
        <begin position="105"/>
        <end position="131"/>
    </location>
</feature>
<feature type="compositionally biased region" description="Basic and acidic residues" evidence="1">
    <location>
        <begin position="307"/>
        <end position="328"/>
    </location>
</feature>
<dbReference type="AlphaFoldDB" id="A0ABD5S6C0"/>
<gene>
    <name evidence="2" type="ORF">ACFQEU_01070</name>
</gene>
<reference evidence="2 3" key="1">
    <citation type="journal article" date="2019" name="Int. J. Syst. Evol. Microbiol.">
        <title>The Global Catalogue of Microorganisms (GCM) 10K type strain sequencing project: providing services to taxonomists for standard genome sequencing and annotation.</title>
        <authorList>
            <consortium name="The Broad Institute Genomics Platform"/>
            <consortium name="The Broad Institute Genome Sequencing Center for Infectious Disease"/>
            <person name="Wu L."/>
            <person name="Ma J."/>
        </authorList>
    </citation>
    <scope>NUCLEOTIDE SEQUENCE [LARGE SCALE GENOMIC DNA]</scope>
    <source>
        <strain evidence="2 3">CGMCC 1.3239</strain>
    </source>
</reference>
<dbReference type="RefSeq" id="WP_379778362.1">
    <property type="nucleotide sequence ID" value="NZ_JBHSWW010000005.1"/>
</dbReference>
<accession>A0ABD5S6C0</accession>
<proteinExistence type="predicted"/>
<feature type="region of interest" description="Disordered" evidence="1">
    <location>
        <begin position="307"/>
        <end position="335"/>
    </location>
</feature>
<name>A0ABD5S6C0_9EURY</name>
<sequence length="335" mass="36360">MRTVGAGSVSIPGIIAGSTSGAADEDWDCTDSCPQEEVQTKQLELPDPAGSADKLEGAASIHWKESGYSSQKGKWFHIFSVSGGASSESSGVLGGHVHGQHYKLETSDGDIQPSTEGDKHGHLPGDDDGSIPDWGAPLLEAAIGTVSVGMSWFLAVGQALREEFGRRPDGFEIFGGGFEYGDMAFSITSPNPWKQSAFFHRVELETEEVSPVVDVKLGICHHDSTATTLWKDLEGELDFFGSSGDPGFSPDKLESDPSKMSPETREKLGIEDVRKQEETITSAAASEEVKLDYIVRESPISRDGFEVVERDESEMDEPRSKRFRERLNKPAPSDY</sequence>
<keyword evidence="3" id="KW-1185">Reference proteome</keyword>
<protein>
    <submittedName>
        <fullName evidence="2">Uncharacterized protein</fullName>
    </submittedName>
</protein>
<organism evidence="2 3">
    <name type="scientific">Halorubrum tibetense</name>
    <dbReference type="NCBI Taxonomy" id="175631"/>
    <lineage>
        <taxon>Archaea</taxon>
        <taxon>Methanobacteriati</taxon>
        <taxon>Methanobacteriota</taxon>
        <taxon>Stenosarchaea group</taxon>
        <taxon>Halobacteria</taxon>
        <taxon>Halobacteriales</taxon>
        <taxon>Haloferacaceae</taxon>
        <taxon>Halorubrum</taxon>
    </lineage>
</organism>
<dbReference type="EMBL" id="JBHSWW010000005">
    <property type="protein sequence ID" value="MFC6752068.1"/>
    <property type="molecule type" value="Genomic_DNA"/>
</dbReference>
<evidence type="ECO:0000313" key="3">
    <source>
        <dbReference type="Proteomes" id="UP001596442"/>
    </source>
</evidence>
<comment type="caution">
    <text evidence="2">The sequence shown here is derived from an EMBL/GenBank/DDBJ whole genome shotgun (WGS) entry which is preliminary data.</text>
</comment>
<feature type="region of interest" description="Disordered" evidence="1">
    <location>
        <begin position="17"/>
        <end position="53"/>
    </location>
</feature>
<feature type="region of interest" description="Disordered" evidence="1">
    <location>
        <begin position="241"/>
        <end position="266"/>
    </location>
</feature>